<feature type="domain" description="SLH" evidence="4">
    <location>
        <begin position="213"/>
        <end position="276"/>
    </location>
</feature>
<protein>
    <submittedName>
        <fullName evidence="5">S-layer homology domain-containing protein</fullName>
    </submittedName>
</protein>
<evidence type="ECO:0000256" key="1">
    <source>
        <dbReference type="ARBA" id="ARBA00022737"/>
    </source>
</evidence>
<dbReference type="EMBL" id="DWWJ01000167">
    <property type="protein sequence ID" value="HJC41720.1"/>
    <property type="molecule type" value="Genomic_DNA"/>
</dbReference>
<feature type="chain" id="PRO_5038999888" evidence="3">
    <location>
        <begin position="23"/>
        <end position="391"/>
    </location>
</feature>
<evidence type="ECO:0000256" key="3">
    <source>
        <dbReference type="SAM" id="SignalP"/>
    </source>
</evidence>
<comment type="caution">
    <text evidence="5">The sequence shown here is derived from an EMBL/GenBank/DDBJ whole genome shotgun (WGS) entry which is preliminary data.</text>
</comment>
<reference evidence="5" key="2">
    <citation type="submission" date="2021-04" db="EMBL/GenBank/DDBJ databases">
        <authorList>
            <person name="Gilroy R."/>
        </authorList>
    </citation>
    <scope>NUCLEOTIDE SEQUENCE</scope>
    <source>
        <strain evidence="5">CHK186-1790</strain>
    </source>
</reference>
<dbReference type="Pfam" id="PF00395">
    <property type="entry name" value="SLH"/>
    <property type="match status" value="3"/>
</dbReference>
<feature type="region of interest" description="Disordered" evidence="2">
    <location>
        <begin position="151"/>
        <end position="215"/>
    </location>
</feature>
<keyword evidence="3" id="KW-0732">Signal</keyword>
<evidence type="ECO:0000313" key="6">
    <source>
        <dbReference type="Proteomes" id="UP000823882"/>
    </source>
</evidence>
<sequence>MRKGVALLLAVLLLTLTVPAGAANGAELTVGSWTLTGQEESITLEVTLTGGGDSYGGGFILWYDSLCLELINLESGSALDGAMVAANPELGDGVARMSWVSLNPLAGDGVAARATFRVLSQESSQVELLNAELLDGAGNSLPLQVVNGVVAPEEEPEPSPEPDASGTPDRPQSTSRPGSDSASSAEPERPTETTQPEESVLPEESSGGEPQSWQNPYCDVEADAWYYDAVAWASEQGIFQGTAAGQFSPEEPMSRAMLATVLWRLAGDGTPDESLSAFSDAGDVPSWAAEAMAWSVETGILHGDGSRILPEGDLTREMLAAMLHRFDGSETADRAALEHFPDRHTVSSWAEDAVAWAASAGILTGKNGGYLDPAGLASRAQVAVMLHRLME</sequence>
<dbReference type="AlphaFoldDB" id="A0A9D2P2K6"/>
<name>A0A9D2P2K6_9FIRM</name>
<dbReference type="InterPro" id="IPR001119">
    <property type="entry name" value="SLH_dom"/>
</dbReference>
<feature type="compositionally biased region" description="Polar residues" evidence="2">
    <location>
        <begin position="170"/>
        <end position="184"/>
    </location>
</feature>
<reference evidence="5" key="1">
    <citation type="journal article" date="2021" name="PeerJ">
        <title>Extensive microbial diversity within the chicken gut microbiome revealed by metagenomics and culture.</title>
        <authorList>
            <person name="Gilroy R."/>
            <person name="Ravi A."/>
            <person name="Getino M."/>
            <person name="Pursley I."/>
            <person name="Horton D.L."/>
            <person name="Alikhan N.F."/>
            <person name="Baker D."/>
            <person name="Gharbi K."/>
            <person name="Hall N."/>
            <person name="Watson M."/>
            <person name="Adriaenssens E.M."/>
            <person name="Foster-Nyarko E."/>
            <person name="Jarju S."/>
            <person name="Secka A."/>
            <person name="Antonio M."/>
            <person name="Oren A."/>
            <person name="Chaudhuri R.R."/>
            <person name="La Ragione R."/>
            <person name="Hildebrand F."/>
            <person name="Pallen M.J."/>
        </authorList>
    </citation>
    <scope>NUCLEOTIDE SEQUENCE</scope>
    <source>
        <strain evidence="5">CHK186-1790</strain>
    </source>
</reference>
<dbReference type="Proteomes" id="UP000823882">
    <property type="component" value="Unassembled WGS sequence"/>
</dbReference>
<gene>
    <name evidence="5" type="ORF">H9701_09255</name>
</gene>
<dbReference type="SUPFAM" id="SSF49384">
    <property type="entry name" value="Carbohydrate-binding domain"/>
    <property type="match status" value="1"/>
</dbReference>
<dbReference type="GO" id="GO:0030246">
    <property type="term" value="F:carbohydrate binding"/>
    <property type="evidence" value="ECO:0007669"/>
    <property type="project" value="InterPro"/>
</dbReference>
<accession>A0A9D2P2K6</accession>
<evidence type="ECO:0000259" key="4">
    <source>
        <dbReference type="PROSITE" id="PS51272"/>
    </source>
</evidence>
<proteinExistence type="predicted"/>
<dbReference type="Gene3D" id="2.60.40.680">
    <property type="match status" value="1"/>
</dbReference>
<evidence type="ECO:0000313" key="5">
    <source>
        <dbReference type="EMBL" id="HJC41720.1"/>
    </source>
</evidence>
<feature type="domain" description="SLH" evidence="4">
    <location>
        <begin position="337"/>
        <end position="391"/>
    </location>
</feature>
<feature type="signal peptide" evidence="3">
    <location>
        <begin position="1"/>
        <end position="22"/>
    </location>
</feature>
<keyword evidence="1" id="KW-0677">Repeat</keyword>
<dbReference type="PROSITE" id="PS51272">
    <property type="entry name" value="SLH"/>
    <property type="match status" value="2"/>
</dbReference>
<dbReference type="CDD" id="cd08547">
    <property type="entry name" value="Type_II_cohesin"/>
    <property type="match status" value="1"/>
</dbReference>
<evidence type="ECO:0000256" key="2">
    <source>
        <dbReference type="SAM" id="MobiDB-lite"/>
    </source>
</evidence>
<organism evidence="5 6">
    <name type="scientific">Candidatus Intestinimonas pullistercoris</name>
    <dbReference type="NCBI Taxonomy" id="2838623"/>
    <lineage>
        <taxon>Bacteria</taxon>
        <taxon>Bacillati</taxon>
        <taxon>Bacillota</taxon>
        <taxon>Clostridia</taxon>
        <taxon>Eubacteriales</taxon>
        <taxon>Intestinimonas</taxon>
    </lineage>
</organism>
<dbReference type="InterPro" id="IPR008965">
    <property type="entry name" value="CBM2/CBM3_carb-bd_dom_sf"/>
</dbReference>